<keyword evidence="11" id="KW-1185">Reference proteome</keyword>
<organism evidence="10 11">
    <name type="scientific">Azobacteroides pseudotrichonymphae genomovar. CFP2</name>
    <dbReference type="NCBI Taxonomy" id="511995"/>
    <lineage>
        <taxon>Bacteria</taxon>
        <taxon>Pseudomonadati</taxon>
        <taxon>Bacteroidota</taxon>
        <taxon>Bacteroidia</taxon>
        <taxon>Bacteroidales</taxon>
        <taxon>Candidatus Azobacteroides</taxon>
    </lineage>
</organism>
<dbReference type="Gene3D" id="3.90.480.10">
    <property type="entry name" value="Sulfite Reductase Hemoprotein,Domain 2"/>
    <property type="match status" value="1"/>
</dbReference>
<name>B6YQR4_AZOPC</name>
<dbReference type="PRINTS" id="PR00397">
    <property type="entry name" value="SIROHAEM"/>
</dbReference>
<evidence type="ECO:0000313" key="11">
    <source>
        <dbReference type="Proteomes" id="UP000000723"/>
    </source>
</evidence>
<feature type="domain" description="Nitrite/sulphite reductase 4Fe-4S" evidence="7">
    <location>
        <begin position="119"/>
        <end position="270"/>
    </location>
</feature>
<dbReference type="InterPro" id="IPR036868">
    <property type="entry name" value="TusA-like_sf"/>
</dbReference>
<dbReference type="HOGENOM" id="CLU_015667_1_1_10"/>
<evidence type="ECO:0000259" key="7">
    <source>
        <dbReference type="Pfam" id="PF01077"/>
    </source>
</evidence>
<dbReference type="GO" id="GO:0020037">
    <property type="term" value="F:heme binding"/>
    <property type="evidence" value="ECO:0007669"/>
    <property type="project" value="InterPro"/>
</dbReference>
<dbReference type="eggNOG" id="COG0425">
    <property type="taxonomic scope" value="Bacteria"/>
</dbReference>
<dbReference type="GO" id="GO:0016491">
    <property type="term" value="F:oxidoreductase activity"/>
    <property type="evidence" value="ECO:0007669"/>
    <property type="project" value="UniProtKB-KW"/>
</dbReference>
<dbReference type="PANTHER" id="PTHR32439">
    <property type="entry name" value="FERREDOXIN--NITRITE REDUCTASE, CHLOROPLASTIC"/>
    <property type="match status" value="1"/>
</dbReference>
<dbReference type="eggNOG" id="COG0155">
    <property type="taxonomic scope" value="Bacteria"/>
</dbReference>
<dbReference type="OrthoDB" id="9803707at2"/>
<dbReference type="PROSITE" id="PS00365">
    <property type="entry name" value="NIR_SIR"/>
    <property type="match status" value="1"/>
</dbReference>
<dbReference type="InterPro" id="IPR005117">
    <property type="entry name" value="NiRdtase/SiRdtase_haem-b_fer"/>
</dbReference>
<dbReference type="InterPro" id="IPR036136">
    <property type="entry name" value="Nit/Sulf_reduc_fer-like_dom_sf"/>
</dbReference>
<gene>
    <name evidence="10" type="ordered locus">CFPG_273</name>
</gene>
<dbReference type="AlphaFoldDB" id="B6YQR4"/>
<dbReference type="InterPro" id="IPR006067">
    <property type="entry name" value="NO2/SO3_Rdtase_4Fe4S_dom"/>
</dbReference>
<keyword evidence="3" id="KW-0479">Metal-binding</keyword>
<evidence type="ECO:0000256" key="1">
    <source>
        <dbReference type="ARBA" id="ARBA00022485"/>
    </source>
</evidence>
<dbReference type="Gene3D" id="3.30.413.10">
    <property type="entry name" value="Sulfite Reductase Hemoprotein, domain 1"/>
    <property type="match status" value="2"/>
</dbReference>
<dbReference type="Pfam" id="PF01206">
    <property type="entry name" value="TusA"/>
    <property type="match status" value="1"/>
</dbReference>
<dbReference type="GO" id="GO:0051539">
    <property type="term" value="F:4 iron, 4 sulfur cluster binding"/>
    <property type="evidence" value="ECO:0007669"/>
    <property type="project" value="UniProtKB-KW"/>
</dbReference>
<reference evidence="11" key="1">
    <citation type="journal article" date="2008" name="Science">
        <title>Genome of an endosymbiont coupling N2 fixation to cellulolysis within RT protist cells in termite gut.</title>
        <authorList>
            <person name="Hongoh Y."/>
            <person name="Sharma V.K."/>
            <person name="Prakash T."/>
            <person name="Noda S."/>
            <person name="Toh H."/>
            <person name="Taylor T.D."/>
            <person name="Kudo T."/>
            <person name="Sakaki Y."/>
            <person name="Toyoda A."/>
            <person name="Hattori M."/>
            <person name="Ohkuma M."/>
        </authorList>
    </citation>
    <scope>NUCLEOTIDE SEQUENCE [LARGE SCALE GENOMIC DNA]</scope>
</reference>
<dbReference type="InterPro" id="IPR045854">
    <property type="entry name" value="NO2/SO3_Rdtase_4Fe4S_sf"/>
</dbReference>
<dbReference type="SUPFAM" id="SSF56014">
    <property type="entry name" value="Nitrite and sulphite reductase 4Fe-4S domain-like"/>
    <property type="match status" value="2"/>
</dbReference>
<keyword evidence="6" id="KW-0411">Iron-sulfur</keyword>
<dbReference type="KEGG" id="aps:CFPG_273"/>
<dbReference type="EMBL" id="AP010656">
    <property type="protein sequence ID" value="BAG83536.1"/>
    <property type="molecule type" value="Genomic_DNA"/>
</dbReference>
<feature type="domain" description="UPF0033" evidence="8">
    <location>
        <begin position="721"/>
        <end position="785"/>
    </location>
</feature>
<dbReference type="Pfam" id="PF01077">
    <property type="entry name" value="NIR_SIR"/>
    <property type="match status" value="2"/>
</dbReference>
<evidence type="ECO:0000256" key="6">
    <source>
        <dbReference type="ARBA" id="ARBA00023014"/>
    </source>
</evidence>
<dbReference type="Proteomes" id="UP000000723">
    <property type="component" value="Chromosome"/>
</dbReference>
<evidence type="ECO:0000256" key="3">
    <source>
        <dbReference type="ARBA" id="ARBA00022723"/>
    </source>
</evidence>
<dbReference type="eggNOG" id="COG1895">
    <property type="taxonomic scope" value="Bacteria"/>
</dbReference>
<protein>
    <submittedName>
        <fullName evidence="10">Ferredoxin-nitrite reductase</fullName>
    </submittedName>
</protein>
<feature type="domain" description="Nitrite/Sulfite reductase ferredoxin-like" evidence="9">
    <location>
        <begin position="43"/>
        <end position="109"/>
    </location>
</feature>
<dbReference type="InterPro" id="IPR051329">
    <property type="entry name" value="NIR_SIR_4Fe-4S"/>
</dbReference>
<accession>B6YQR4</accession>
<dbReference type="CDD" id="cd00291">
    <property type="entry name" value="SirA_YedF_YeeD"/>
    <property type="match status" value="1"/>
</dbReference>
<evidence type="ECO:0000259" key="9">
    <source>
        <dbReference type="Pfam" id="PF03460"/>
    </source>
</evidence>
<keyword evidence="5" id="KW-0408">Iron</keyword>
<evidence type="ECO:0000256" key="5">
    <source>
        <dbReference type="ARBA" id="ARBA00023004"/>
    </source>
</evidence>
<feature type="domain" description="Nitrite/Sulfite reductase ferredoxin-like" evidence="9">
    <location>
        <begin position="346"/>
        <end position="386"/>
    </location>
</feature>
<dbReference type="SUPFAM" id="SSF64307">
    <property type="entry name" value="SirA-like"/>
    <property type="match status" value="1"/>
</dbReference>
<dbReference type="RefSeq" id="WP_012573297.1">
    <property type="nucleotide sequence ID" value="NC_011565.1"/>
</dbReference>
<dbReference type="SUPFAM" id="SSF55124">
    <property type="entry name" value="Nitrite/Sulfite reductase N-terminal domain-like"/>
    <property type="match status" value="2"/>
</dbReference>
<feature type="domain" description="Nitrite/sulphite reductase 4Fe-4S" evidence="7">
    <location>
        <begin position="402"/>
        <end position="543"/>
    </location>
</feature>
<dbReference type="InterPro" id="IPR001455">
    <property type="entry name" value="TusA-like"/>
</dbReference>
<evidence type="ECO:0000256" key="4">
    <source>
        <dbReference type="ARBA" id="ARBA00023002"/>
    </source>
</evidence>
<keyword evidence="2" id="KW-0349">Heme</keyword>
<dbReference type="InterPro" id="IPR006066">
    <property type="entry name" value="NO2/SO3_Rdtase_FeS/sirohaem_BS"/>
</dbReference>
<dbReference type="Gene3D" id="3.30.110.40">
    <property type="entry name" value="TusA-like domain"/>
    <property type="match status" value="1"/>
</dbReference>
<dbReference type="Pfam" id="PF03460">
    <property type="entry name" value="NIR_SIR_ferr"/>
    <property type="match status" value="2"/>
</dbReference>
<evidence type="ECO:0000256" key="2">
    <source>
        <dbReference type="ARBA" id="ARBA00022617"/>
    </source>
</evidence>
<dbReference type="GO" id="GO:0046872">
    <property type="term" value="F:metal ion binding"/>
    <property type="evidence" value="ECO:0007669"/>
    <property type="project" value="UniProtKB-KW"/>
</dbReference>
<evidence type="ECO:0000259" key="8">
    <source>
        <dbReference type="Pfam" id="PF01206"/>
    </source>
</evidence>
<sequence>MMYRLPDTLSEDIQRFGVLSVDYREKKIGSVEFKSFRVPMGVYEQRENEVYMSRIRTTGGVIYPKQFLRIIDIALRHHSDLLHITTRQEIQIQNLKLEEIQPIFYELQEIGLTTKGGGGNTIRNILVSYNSGITNDEVFDTTPYAIELTTRLIAESDSYLLPRKMKIAFSSSDKQVDYAAINDLGFVAKIQDGQKGFGVYVGGGAGSKPAVGWLVFNFIPESELFIVSEAVKKMFSEHGNRKNRNRARIRYIFYNLGEIETIRLIREYYETLKKTIPLFLLKEEHKEKLAIEYSKSDPSNDIVLLDENYEIWKKRYVIEQRQIGYMSVLLPFALGNLLLKNKKFIENLKKLLNFVSQFGQDTIRFTTTQNVQLRNIPGSALPELYLLIKNILPEVQEPLLVNNIISCTGADTCRLGICLSKGLTVAISDKIKNTRAEWDKLATVRIHISGCPNSCGQQLWADIGFSGKALRNNRLYPGYQVYLASNRSDNPRLAELVGSIAARDIPEYVVRLLISYLEVRLKYKNLTSYLENEGKETAIRLLNDYQKIPSFEDDKSYYFDWGASIPFNIINRKKTECSSGLFDMINVDLNHINDAKKNIETEKDEQKINKYLYDIIYFSSHMLLITRGVEPKTTEDVFNLFLQYFLDKKLVENKYYGLLEQARDNKQSNFVIHKGNIYSLSDAVVELYRNMDDSLHFKNVELVVSEMEKIKEVSYKNRFKDLRGVICPMNFVQVKIQLASMQSGEKLEIWLDDSHLSVIISIQNEGHQILEQDRIENYWKVIIKKK</sequence>
<dbReference type="PANTHER" id="PTHR32439:SF9">
    <property type="entry name" value="BLR3264 PROTEIN"/>
    <property type="match status" value="1"/>
</dbReference>
<keyword evidence="4" id="KW-0560">Oxidoreductase</keyword>
<dbReference type="STRING" id="511995.CFPG_273"/>
<evidence type="ECO:0000313" key="10">
    <source>
        <dbReference type="EMBL" id="BAG83536.1"/>
    </source>
</evidence>
<proteinExistence type="predicted"/>
<keyword evidence="1" id="KW-0004">4Fe-4S</keyword>